<sequence length="118" mass="13580">MYFKCFLKGKDYILKFVDFFHFISKCFDLKCKNFDLKWRFIHYGIFYAKSSSAQQSFGILSGFVLLGNIALLSQIYHLGDDTALAFLSVGIVLLILAFCLKSFVIYLQGYIFAAIGYF</sequence>
<reference evidence="2 3" key="1">
    <citation type="journal article" date="2014" name="Genome Announc.">
        <title>Draft genome sequences of eight enterohepatic helicobacter species isolated from both laboratory and wild rodents.</title>
        <authorList>
            <person name="Sheh A."/>
            <person name="Shen Z."/>
            <person name="Fox J.G."/>
        </authorList>
    </citation>
    <scope>NUCLEOTIDE SEQUENCE [LARGE SCALE GENOMIC DNA]</scope>
    <source>
        <strain evidence="2 3">MIT-03-7007</strain>
    </source>
</reference>
<feature type="transmembrane region" description="Helical" evidence="1">
    <location>
        <begin position="83"/>
        <end position="107"/>
    </location>
</feature>
<organism evidence="2 3">
    <name type="scientific">Helicobacter apodemus</name>
    <dbReference type="NCBI Taxonomy" id="135569"/>
    <lineage>
        <taxon>Bacteria</taxon>
        <taxon>Pseudomonadati</taxon>
        <taxon>Campylobacterota</taxon>
        <taxon>Epsilonproteobacteria</taxon>
        <taxon>Campylobacterales</taxon>
        <taxon>Helicobacteraceae</taxon>
        <taxon>Helicobacter</taxon>
    </lineage>
</organism>
<dbReference type="EMBL" id="JRPC02000003">
    <property type="protein sequence ID" value="TLE16850.1"/>
    <property type="molecule type" value="Genomic_DNA"/>
</dbReference>
<name>A0A4U8UH28_9HELI</name>
<keyword evidence="3" id="KW-1185">Reference proteome</keyword>
<keyword evidence="1" id="KW-1133">Transmembrane helix</keyword>
<accession>A0A4U8UH28</accession>
<protein>
    <submittedName>
        <fullName evidence="2">DUF2157 domain-containing protein</fullName>
    </submittedName>
</protein>
<evidence type="ECO:0000256" key="1">
    <source>
        <dbReference type="SAM" id="Phobius"/>
    </source>
</evidence>
<dbReference type="Proteomes" id="UP000029920">
    <property type="component" value="Unassembled WGS sequence"/>
</dbReference>
<proteinExistence type="predicted"/>
<feature type="transmembrane region" description="Helical" evidence="1">
    <location>
        <begin position="57"/>
        <end position="77"/>
    </location>
</feature>
<evidence type="ECO:0000313" key="2">
    <source>
        <dbReference type="EMBL" id="TLE16850.1"/>
    </source>
</evidence>
<keyword evidence="1" id="KW-0812">Transmembrane</keyword>
<comment type="caution">
    <text evidence="2">The sequence shown here is derived from an EMBL/GenBank/DDBJ whole genome shotgun (WGS) entry which is preliminary data.</text>
</comment>
<dbReference type="AlphaFoldDB" id="A0A4U8UH28"/>
<keyword evidence="1" id="KW-0472">Membrane</keyword>
<evidence type="ECO:0000313" key="3">
    <source>
        <dbReference type="Proteomes" id="UP000029920"/>
    </source>
</evidence>
<gene>
    <name evidence="2" type="ORF">LS72_001865</name>
</gene>